<accession>A0A975B7Y3</accession>
<evidence type="ECO:0000313" key="3">
    <source>
        <dbReference type="Proteomes" id="UP000663720"/>
    </source>
</evidence>
<dbReference type="EMBL" id="CP061799">
    <property type="protein sequence ID" value="QTA80424.1"/>
    <property type="molecule type" value="Genomic_DNA"/>
</dbReference>
<proteinExistence type="predicted"/>
<dbReference type="Proteomes" id="UP000663720">
    <property type="component" value="Chromosome"/>
</dbReference>
<dbReference type="PANTHER" id="PTHR36558:SF1">
    <property type="entry name" value="RESTRICTION ENDONUCLEASE DOMAIN-CONTAINING PROTEIN-RELATED"/>
    <property type="match status" value="1"/>
</dbReference>
<dbReference type="KEGG" id="dli:dnl_27270"/>
<dbReference type="InterPro" id="IPR011335">
    <property type="entry name" value="Restrct_endonuc-II-like"/>
</dbReference>
<dbReference type="SUPFAM" id="SSF52980">
    <property type="entry name" value="Restriction endonuclease-like"/>
    <property type="match status" value="1"/>
</dbReference>
<sequence length="189" mass="22345">MQKKAIEWISEQEYLEYEKDSDIKYEYFEGEMFAMAGASEKHNLIVSNLVGELRNQLKKKPCRVYPSDMRLKIEHTGLFTYPDVMIVCGERKFTNDDKPETLLNPDVIIEVLSDSTENYDRSKKFEHYRKLESLKEYVLVSQNVKKIEKYFKADGKWIFSDTDENNTSILLESVDCELNHLEIYDKIDE</sequence>
<dbReference type="CDD" id="cd06260">
    <property type="entry name" value="DUF820-like"/>
    <property type="match status" value="1"/>
</dbReference>
<dbReference type="PANTHER" id="PTHR36558">
    <property type="entry name" value="GLR1098 PROTEIN"/>
    <property type="match status" value="1"/>
</dbReference>
<reference evidence="2" key="1">
    <citation type="journal article" date="2021" name="Microb. Physiol.">
        <title>Proteogenomic Insights into the Physiology of Marine, Sulfate-Reducing, Filamentous Desulfonema limicola and Desulfonema magnum.</title>
        <authorList>
            <person name="Schnaars V."/>
            <person name="Wohlbrand L."/>
            <person name="Scheve S."/>
            <person name="Hinrichs C."/>
            <person name="Reinhardt R."/>
            <person name="Rabus R."/>
        </authorList>
    </citation>
    <scope>NUCLEOTIDE SEQUENCE</scope>
    <source>
        <strain evidence="2">5ac10</strain>
    </source>
</reference>
<evidence type="ECO:0000313" key="2">
    <source>
        <dbReference type="EMBL" id="QTA80424.1"/>
    </source>
</evidence>
<keyword evidence="3" id="KW-1185">Reference proteome</keyword>
<dbReference type="Pfam" id="PF05685">
    <property type="entry name" value="Uma2"/>
    <property type="match status" value="1"/>
</dbReference>
<dbReference type="RefSeq" id="WP_207692072.1">
    <property type="nucleotide sequence ID" value="NZ_CP061799.1"/>
</dbReference>
<name>A0A975B7Y3_9BACT</name>
<evidence type="ECO:0000259" key="1">
    <source>
        <dbReference type="Pfam" id="PF05685"/>
    </source>
</evidence>
<gene>
    <name evidence="2" type="ORF">dnl_27270</name>
</gene>
<organism evidence="2 3">
    <name type="scientific">Desulfonema limicola</name>
    <dbReference type="NCBI Taxonomy" id="45656"/>
    <lineage>
        <taxon>Bacteria</taxon>
        <taxon>Pseudomonadati</taxon>
        <taxon>Thermodesulfobacteriota</taxon>
        <taxon>Desulfobacteria</taxon>
        <taxon>Desulfobacterales</taxon>
        <taxon>Desulfococcaceae</taxon>
        <taxon>Desulfonema</taxon>
    </lineage>
</organism>
<dbReference type="InterPro" id="IPR008538">
    <property type="entry name" value="Uma2"/>
</dbReference>
<dbReference type="AlphaFoldDB" id="A0A975B7Y3"/>
<dbReference type="Gene3D" id="3.90.1570.10">
    <property type="entry name" value="tt1808, chain A"/>
    <property type="match status" value="1"/>
</dbReference>
<dbReference type="InterPro" id="IPR012296">
    <property type="entry name" value="Nuclease_put_TT1808"/>
</dbReference>
<feature type="domain" description="Putative restriction endonuclease" evidence="1">
    <location>
        <begin position="12"/>
        <end position="173"/>
    </location>
</feature>
<protein>
    <submittedName>
        <fullName evidence="2">DUF820</fullName>
    </submittedName>
</protein>